<dbReference type="GO" id="GO:0008270">
    <property type="term" value="F:zinc ion binding"/>
    <property type="evidence" value="ECO:0007669"/>
    <property type="project" value="UniProtKB-KW"/>
</dbReference>
<dbReference type="PROSITE" id="PS50089">
    <property type="entry name" value="ZF_RING_2"/>
    <property type="match status" value="1"/>
</dbReference>
<feature type="domain" description="RING-type" evidence="4">
    <location>
        <begin position="121"/>
        <end position="163"/>
    </location>
</feature>
<comment type="caution">
    <text evidence="5">The sequence shown here is derived from an EMBL/GenBank/DDBJ whole genome shotgun (WGS) entry which is preliminary data.</text>
</comment>
<organism evidence="5 6">
    <name type="scientific">Gossypium trilobum</name>
    <dbReference type="NCBI Taxonomy" id="34281"/>
    <lineage>
        <taxon>Eukaryota</taxon>
        <taxon>Viridiplantae</taxon>
        <taxon>Streptophyta</taxon>
        <taxon>Embryophyta</taxon>
        <taxon>Tracheophyta</taxon>
        <taxon>Spermatophyta</taxon>
        <taxon>Magnoliopsida</taxon>
        <taxon>eudicotyledons</taxon>
        <taxon>Gunneridae</taxon>
        <taxon>Pentapetalae</taxon>
        <taxon>rosids</taxon>
        <taxon>malvids</taxon>
        <taxon>Malvales</taxon>
        <taxon>Malvaceae</taxon>
        <taxon>Malvoideae</taxon>
        <taxon>Gossypium</taxon>
    </lineage>
</organism>
<dbReference type="InterPro" id="IPR001841">
    <property type="entry name" value="Znf_RING"/>
</dbReference>
<proteinExistence type="predicted"/>
<dbReference type="SUPFAM" id="SSF57850">
    <property type="entry name" value="RING/U-box"/>
    <property type="match status" value="1"/>
</dbReference>
<keyword evidence="1" id="KW-0863">Zinc-finger</keyword>
<protein>
    <recommendedName>
        <fullName evidence="4">RING-type domain-containing protein</fullName>
    </recommendedName>
</protein>
<dbReference type="Gene3D" id="3.30.40.10">
    <property type="entry name" value="Zinc/RING finger domain, C3HC4 (zinc finger)"/>
    <property type="match status" value="1"/>
</dbReference>
<dbReference type="Proteomes" id="UP000593568">
    <property type="component" value="Unassembled WGS sequence"/>
</dbReference>
<feature type="transmembrane region" description="Helical" evidence="3">
    <location>
        <begin position="6"/>
        <end position="31"/>
    </location>
</feature>
<keyword evidence="1" id="KW-0862">Zinc</keyword>
<gene>
    <name evidence="5" type="ORF">Gotri_025071</name>
</gene>
<feature type="compositionally biased region" description="Polar residues" evidence="2">
    <location>
        <begin position="220"/>
        <end position="239"/>
    </location>
</feature>
<dbReference type="SMART" id="SM00184">
    <property type="entry name" value="RING"/>
    <property type="match status" value="1"/>
</dbReference>
<reference evidence="5 6" key="1">
    <citation type="journal article" date="2019" name="Genome Biol. Evol.">
        <title>Insights into the evolution of the New World diploid cottons (Gossypium, subgenus Houzingenia) based on genome sequencing.</title>
        <authorList>
            <person name="Grover C.E."/>
            <person name="Arick M.A. 2nd"/>
            <person name="Thrash A."/>
            <person name="Conover J.L."/>
            <person name="Sanders W.S."/>
            <person name="Peterson D.G."/>
            <person name="Frelichowski J.E."/>
            <person name="Scheffler J.A."/>
            <person name="Scheffler B.E."/>
            <person name="Wendel J.F."/>
        </authorList>
    </citation>
    <scope>NUCLEOTIDE SEQUENCE [LARGE SCALE GENOMIC DNA]</scope>
    <source>
        <strain evidence="5">8</strain>
        <tissue evidence="5">Leaf</tissue>
    </source>
</reference>
<keyword evidence="3" id="KW-0472">Membrane</keyword>
<keyword evidence="6" id="KW-1185">Reference proteome</keyword>
<accession>A0A7J9FR62</accession>
<dbReference type="InterPro" id="IPR013083">
    <property type="entry name" value="Znf_RING/FYVE/PHD"/>
</dbReference>
<evidence type="ECO:0000256" key="2">
    <source>
        <dbReference type="SAM" id="MobiDB-lite"/>
    </source>
</evidence>
<dbReference type="PANTHER" id="PTHR47035">
    <property type="entry name" value="OS11G0150450 PROTEIN"/>
    <property type="match status" value="1"/>
</dbReference>
<evidence type="ECO:0000259" key="4">
    <source>
        <dbReference type="PROSITE" id="PS50089"/>
    </source>
</evidence>
<dbReference type="AlphaFoldDB" id="A0A7J9FR62"/>
<evidence type="ECO:0000256" key="1">
    <source>
        <dbReference type="PROSITE-ProRule" id="PRU00175"/>
    </source>
</evidence>
<dbReference type="InterPro" id="IPR053070">
    <property type="entry name" value="RING-type_E3_ubiquitin-ligase"/>
</dbReference>
<dbReference type="CDD" id="cd16461">
    <property type="entry name" value="RING-H2_EL5-like"/>
    <property type="match status" value="1"/>
</dbReference>
<keyword evidence="3" id="KW-0812">Transmembrane</keyword>
<name>A0A7J9FR62_9ROSI</name>
<keyword evidence="1" id="KW-0479">Metal-binding</keyword>
<evidence type="ECO:0000256" key="3">
    <source>
        <dbReference type="SAM" id="Phobius"/>
    </source>
</evidence>
<keyword evidence="3" id="KW-1133">Transmembrane helix</keyword>
<dbReference type="PANTHER" id="PTHR47035:SF3">
    <property type="entry name" value="OS11G0150450 PROTEIN"/>
    <property type="match status" value="1"/>
</dbReference>
<feature type="compositionally biased region" description="Basic and acidic residues" evidence="2">
    <location>
        <begin position="245"/>
        <end position="255"/>
    </location>
</feature>
<evidence type="ECO:0000313" key="5">
    <source>
        <dbReference type="EMBL" id="MBA0787802.1"/>
    </source>
</evidence>
<dbReference type="Pfam" id="PF13639">
    <property type="entry name" value="zf-RING_2"/>
    <property type="match status" value="1"/>
</dbReference>
<sequence length="261" mass="29820">MISGGLNLVMTVIGFTVSIMFIVFICTRLICARIQLRASRRPFAISSRSDLNMLERGLHGIEPVVVANFPTKTFCDECFSANKDAQLSSTLVRKCVEHEFPTKIFQQNEKPEQYRAKLFKCTVCLSEYRCEDVLRILPYCGHSFHVTCIDLWLQQHSTCPVCRMSLRELPEKKRLMQPLFSSADRSHFGTESFNMHTYNCLLRGHGFPSRTRENPVMDPNQENSFATGNLGSGENMSRTIENDEDNIKEPRKKLVESPSNP</sequence>
<dbReference type="EMBL" id="JABEZW010226527">
    <property type="protein sequence ID" value="MBA0787802.1"/>
    <property type="molecule type" value="Genomic_DNA"/>
</dbReference>
<feature type="region of interest" description="Disordered" evidence="2">
    <location>
        <begin position="211"/>
        <end position="261"/>
    </location>
</feature>
<evidence type="ECO:0000313" key="6">
    <source>
        <dbReference type="Proteomes" id="UP000593568"/>
    </source>
</evidence>